<evidence type="ECO:0000313" key="1">
    <source>
        <dbReference type="EMBL" id="KKK90340.1"/>
    </source>
</evidence>
<gene>
    <name evidence="1" type="ORF">LCGC14_2723980</name>
</gene>
<name>A0A0F8ZWP3_9ZZZZ</name>
<dbReference type="AlphaFoldDB" id="A0A0F8ZWP3"/>
<comment type="caution">
    <text evidence="1">The sequence shown here is derived from an EMBL/GenBank/DDBJ whole genome shotgun (WGS) entry which is preliminary data.</text>
</comment>
<dbReference type="EMBL" id="LAZR01049144">
    <property type="protein sequence ID" value="KKK90340.1"/>
    <property type="molecule type" value="Genomic_DNA"/>
</dbReference>
<protein>
    <submittedName>
        <fullName evidence="1">Uncharacterized protein</fullName>
    </submittedName>
</protein>
<accession>A0A0F8ZWP3</accession>
<organism evidence="1">
    <name type="scientific">marine sediment metagenome</name>
    <dbReference type="NCBI Taxonomy" id="412755"/>
    <lineage>
        <taxon>unclassified sequences</taxon>
        <taxon>metagenomes</taxon>
        <taxon>ecological metagenomes</taxon>
    </lineage>
</organism>
<reference evidence="1" key="1">
    <citation type="journal article" date="2015" name="Nature">
        <title>Complex archaea that bridge the gap between prokaryotes and eukaryotes.</title>
        <authorList>
            <person name="Spang A."/>
            <person name="Saw J.H."/>
            <person name="Jorgensen S.L."/>
            <person name="Zaremba-Niedzwiedzka K."/>
            <person name="Martijn J."/>
            <person name="Lind A.E."/>
            <person name="van Eijk R."/>
            <person name="Schleper C."/>
            <person name="Guy L."/>
            <person name="Ettema T.J."/>
        </authorList>
    </citation>
    <scope>NUCLEOTIDE SEQUENCE</scope>
</reference>
<sequence length="74" mass="8533">MKPSKRTELSTRSGSAERMRIIEPLRIDRRRMSHRWPGKEMRATDDVAPILISMRSTWALYICNQVSAKTGGDE</sequence>
<proteinExistence type="predicted"/>